<dbReference type="InterPro" id="IPR036397">
    <property type="entry name" value="RNaseH_sf"/>
</dbReference>
<protein>
    <recommendedName>
        <fullName evidence="1">RNase H type-1 domain-containing protein</fullName>
    </recommendedName>
</protein>
<dbReference type="SUPFAM" id="SSF53098">
    <property type="entry name" value="Ribonuclease H-like"/>
    <property type="match status" value="1"/>
</dbReference>
<evidence type="ECO:0000259" key="1">
    <source>
        <dbReference type="Pfam" id="PF13456"/>
    </source>
</evidence>
<proteinExistence type="predicted"/>
<feature type="domain" description="RNase H type-1" evidence="1">
    <location>
        <begin position="125"/>
        <end position="211"/>
    </location>
</feature>
<dbReference type="Pfam" id="PF13456">
    <property type="entry name" value="RVT_3"/>
    <property type="match status" value="1"/>
</dbReference>
<dbReference type="InterPro" id="IPR012337">
    <property type="entry name" value="RNaseH-like_sf"/>
</dbReference>
<dbReference type="Proteomes" id="UP000525078">
    <property type="component" value="Unassembled WGS sequence"/>
</dbReference>
<organism evidence="2 3">
    <name type="scientific">Cannabis sativa</name>
    <name type="common">Hemp</name>
    <name type="synonym">Marijuana</name>
    <dbReference type="NCBI Taxonomy" id="3483"/>
    <lineage>
        <taxon>Eukaryota</taxon>
        <taxon>Viridiplantae</taxon>
        <taxon>Streptophyta</taxon>
        <taxon>Embryophyta</taxon>
        <taxon>Tracheophyta</taxon>
        <taxon>Spermatophyta</taxon>
        <taxon>Magnoliopsida</taxon>
        <taxon>eudicotyledons</taxon>
        <taxon>Gunneridae</taxon>
        <taxon>Pentapetalae</taxon>
        <taxon>rosids</taxon>
        <taxon>fabids</taxon>
        <taxon>Rosales</taxon>
        <taxon>Cannabaceae</taxon>
        <taxon>Cannabis</taxon>
    </lineage>
</organism>
<reference evidence="2 3" key="1">
    <citation type="journal article" date="2020" name="bioRxiv">
        <title>Sequence and annotation of 42 cannabis genomes reveals extensive copy number variation in cannabinoid synthesis and pathogen resistance genes.</title>
        <authorList>
            <person name="Mckernan K.J."/>
            <person name="Helbert Y."/>
            <person name="Kane L.T."/>
            <person name="Ebling H."/>
            <person name="Zhang L."/>
            <person name="Liu B."/>
            <person name="Eaton Z."/>
            <person name="Mclaughlin S."/>
            <person name="Kingan S."/>
            <person name="Baybayan P."/>
            <person name="Concepcion G."/>
            <person name="Jordan M."/>
            <person name="Riva A."/>
            <person name="Barbazuk W."/>
            <person name="Harkins T."/>
        </authorList>
    </citation>
    <scope>NUCLEOTIDE SEQUENCE [LARGE SCALE GENOMIC DNA]</scope>
    <source>
        <strain evidence="3">cv. Jamaican Lion 4</strain>
        <tissue evidence="2">Leaf</tissue>
    </source>
</reference>
<dbReference type="PANTHER" id="PTHR47723">
    <property type="entry name" value="OS05G0353850 PROTEIN"/>
    <property type="match status" value="1"/>
</dbReference>
<dbReference type="PANTHER" id="PTHR47723:SF19">
    <property type="entry name" value="POLYNUCLEOTIDYL TRANSFERASE, RIBONUCLEASE H-LIKE SUPERFAMILY PROTEIN"/>
    <property type="match status" value="1"/>
</dbReference>
<dbReference type="InterPro" id="IPR044730">
    <property type="entry name" value="RNase_H-like_dom_plant"/>
</dbReference>
<comment type="caution">
    <text evidence="2">The sequence shown here is derived from an EMBL/GenBank/DDBJ whole genome shotgun (WGS) entry which is preliminary data.</text>
</comment>
<dbReference type="InterPro" id="IPR053151">
    <property type="entry name" value="RNase_H-like"/>
</dbReference>
<sequence>MISLLPHTQEDRLIWKDATNGEFSPRVAYKSIIKRKSSLLRNDFKGYLAMMLVVQYVPPAAGQMDAYHDQIWPSSAVVLDQIKSMAADLAIAWDSQSGVDLSSNVSNDFLLHGDHVVFIDATSKGLEFCFPLEAETWALLHAVQRCILHDLSNVNFASDCQTLVLGINSQKAPDWKLASVFDHVLAGLALLPELSVTWIPRLRNEMAHRLPKLTFNFLLFGFFNVEELALLVSN</sequence>
<dbReference type="InterPro" id="IPR002156">
    <property type="entry name" value="RNaseH_domain"/>
</dbReference>
<dbReference type="Gene3D" id="3.30.420.10">
    <property type="entry name" value="Ribonuclease H-like superfamily/Ribonuclease H"/>
    <property type="match status" value="1"/>
</dbReference>
<dbReference type="GO" id="GO:0003676">
    <property type="term" value="F:nucleic acid binding"/>
    <property type="evidence" value="ECO:0007669"/>
    <property type="project" value="InterPro"/>
</dbReference>
<evidence type="ECO:0000313" key="2">
    <source>
        <dbReference type="EMBL" id="KAF4380426.1"/>
    </source>
</evidence>
<accession>A0A7J6GBT9</accession>
<dbReference type="EMBL" id="JAATIP010000065">
    <property type="protein sequence ID" value="KAF4380426.1"/>
    <property type="molecule type" value="Genomic_DNA"/>
</dbReference>
<dbReference type="AlphaFoldDB" id="A0A7J6GBT9"/>
<dbReference type="GO" id="GO:0004523">
    <property type="term" value="F:RNA-DNA hybrid ribonuclease activity"/>
    <property type="evidence" value="ECO:0007669"/>
    <property type="project" value="InterPro"/>
</dbReference>
<gene>
    <name evidence="2" type="ORF">F8388_024719</name>
</gene>
<dbReference type="CDD" id="cd06222">
    <property type="entry name" value="RNase_H_like"/>
    <property type="match status" value="1"/>
</dbReference>
<evidence type="ECO:0000313" key="3">
    <source>
        <dbReference type="Proteomes" id="UP000525078"/>
    </source>
</evidence>
<name>A0A7J6GBT9_CANSA</name>